<protein>
    <recommendedName>
        <fullName evidence="4 5">Large ribosomal subunit protein uL29</fullName>
    </recommendedName>
</protein>
<dbReference type="InterPro" id="IPR001854">
    <property type="entry name" value="Ribosomal_uL29"/>
</dbReference>
<evidence type="ECO:0000313" key="7">
    <source>
        <dbReference type="Proteomes" id="UP000295110"/>
    </source>
</evidence>
<dbReference type="Gene3D" id="1.10.287.310">
    <property type="match status" value="1"/>
</dbReference>
<comment type="similarity">
    <text evidence="1 5">Belongs to the universal ribosomal protein uL29 family.</text>
</comment>
<dbReference type="PANTHER" id="PTHR10916:SF0">
    <property type="entry name" value="LARGE RIBOSOMAL SUBUNIT PROTEIN UL29C"/>
    <property type="match status" value="1"/>
</dbReference>
<dbReference type="EMBL" id="SMBU01000065">
    <property type="protein sequence ID" value="TCU82351.1"/>
    <property type="molecule type" value="Genomic_DNA"/>
</dbReference>
<dbReference type="GO" id="GO:0003735">
    <property type="term" value="F:structural constituent of ribosome"/>
    <property type="evidence" value="ECO:0007669"/>
    <property type="project" value="InterPro"/>
</dbReference>
<dbReference type="HAMAP" id="MF_00374">
    <property type="entry name" value="Ribosomal_uL29"/>
    <property type="match status" value="1"/>
</dbReference>
<dbReference type="GO" id="GO:0022625">
    <property type="term" value="C:cytosolic large ribosomal subunit"/>
    <property type="evidence" value="ECO:0007669"/>
    <property type="project" value="TreeGrafter"/>
</dbReference>
<dbReference type="CDD" id="cd00427">
    <property type="entry name" value="Ribosomal_L29_HIP"/>
    <property type="match status" value="1"/>
</dbReference>
<organism evidence="6 7">
    <name type="scientific">Roseateles saccharophilus</name>
    <name type="common">Pseudomonas saccharophila</name>
    <dbReference type="NCBI Taxonomy" id="304"/>
    <lineage>
        <taxon>Bacteria</taxon>
        <taxon>Pseudomonadati</taxon>
        <taxon>Pseudomonadota</taxon>
        <taxon>Betaproteobacteria</taxon>
        <taxon>Burkholderiales</taxon>
        <taxon>Sphaerotilaceae</taxon>
        <taxon>Roseateles</taxon>
    </lineage>
</organism>
<keyword evidence="3 5" id="KW-0687">Ribonucleoprotein</keyword>
<evidence type="ECO:0000313" key="6">
    <source>
        <dbReference type="EMBL" id="TCU82351.1"/>
    </source>
</evidence>
<keyword evidence="2 5" id="KW-0689">Ribosomal protein</keyword>
<evidence type="ECO:0000256" key="3">
    <source>
        <dbReference type="ARBA" id="ARBA00023274"/>
    </source>
</evidence>
<dbReference type="GO" id="GO:0006412">
    <property type="term" value="P:translation"/>
    <property type="evidence" value="ECO:0007669"/>
    <property type="project" value="UniProtKB-UniRule"/>
</dbReference>
<dbReference type="InterPro" id="IPR036049">
    <property type="entry name" value="Ribosomal_uL29_sf"/>
</dbReference>
<evidence type="ECO:0000256" key="5">
    <source>
        <dbReference type="HAMAP-Rule" id="MF_00374"/>
    </source>
</evidence>
<comment type="caution">
    <text evidence="6">The sequence shown here is derived from an EMBL/GenBank/DDBJ whole genome shotgun (WGS) entry which is preliminary data.</text>
</comment>
<evidence type="ECO:0000256" key="1">
    <source>
        <dbReference type="ARBA" id="ARBA00009254"/>
    </source>
</evidence>
<reference evidence="6 7" key="1">
    <citation type="submission" date="2019-03" db="EMBL/GenBank/DDBJ databases">
        <title>Genomic Encyclopedia of Type Strains, Phase IV (KMG-IV): sequencing the most valuable type-strain genomes for metagenomic binning, comparative biology and taxonomic classification.</title>
        <authorList>
            <person name="Goeker M."/>
        </authorList>
    </citation>
    <scope>NUCLEOTIDE SEQUENCE [LARGE SCALE GENOMIC DNA]</scope>
    <source>
        <strain evidence="6 7">DSM 654</strain>
    </source>
</reference>
<evidence type="ECO:0000256" key="4">
    <source>
        <dbReference type="ARBA" id="ARBA00035204"/>
    </source>
</evidence>
<dbReference type="OrthoDB" id="9815192at2"/>
<dbReference type="PROSITE" id="PS00579">
    <property type="entry name" value="RIBOSOMAL_L29"/>
    <property type="match status" value="1"/>
</dbReference>
<accession>A0A4R3U6W7</accession>
<dbReference type="FunFam" id="1.10.287.310:FF:000001">
    <property type="entry name" value="50S ribosomal protein L29"/>
    <property type="match status" value="1"/>
</dbReference>
<dbReference type="PANTHER" id="PTHR10916">
    <property type="entry name" value="60S RIBOSOMAL PROTEIN L35/50S RIBOSOMAL PROTEIN L29"/>
    <property type="match status" value="1"/>
</dbReference>
<dbReference type="RefSeq" id="WP_132576753.1">
    <property type="nucleotide sequence ID" value="NZ_CBCSGL010000091.1"/>
</dbReference>
<evidence type="ECO:0000256" key="2">
    <source>
        <dbReference type="ARBA" id="ARBA00022980"/>
    </source>
</evidence>
<sequence>MKASELRTKDVAALEKEVTDLLKAHFGLRMQKATQQLTNHSQLGKTRRDIARAKTVLAQKKKEATK</sequence>
<dbReference type="Proteomes" id="UP000295110">
    <property type="component" value="Unassembled WGS sequence"/>
</dbReference>
<keyword evidence="7" id="KW-1185">Reference proteome</keyword>
<dbReference type="InterPro" id="IPR018254">
    <property type="entry name" value="Ribosomal_uL29_CS"/>
</dbReference>
<dbReference type="AlphaFoldDB" id="A0A4R3U6W7"/>
<dbReference type="SUPFAM" id="SSF46561">
    <property type="entry name" value="Ribosomal protein L29 (L29p)"/>
    <property type="match status" value="1"/>
</dbReference>
<gene>
    <name evidence="5" type="primary">rpmC</name>
    <name evidence="6" type="ORF">EV671_106521</name>
</gene>
<name>A0A4R3U6W7_ROSSA</name>
<dbReference type="NCBIfam" id="TIGR00012">
    <property type="entry name" value="L29"/>
    <property type="match status" value="1"/>
</dbReference>
<dbReference type="Pfam" id="PF00831">
    <property type="entry name" value="Ribosomal_L29"/>
    <property type="match status" value="1"/>
</dbReference>
<proteinExistence type="inferred from homology"/>
<dbReference type="InterPro" id="IPR050063">
    <property type="entry name" value="Ribosomal_protein_uL29"/>
</dbReference>